<keyword evidence="5 12" id="KW-0812">Transmembrane</keyword>
<keyword evidence="10" id="KW-0675">Receptor</keyword>
<keyword evidence="9 12" id="KW-0472">Membrane</keyword>
<dbReference type="AlphaFoldDB" id="A0AA88EJ04"/>
<evidence type="ECO:0000256" key="9">
    <source>
        <dbReference type="ARBA" id="ARBA00023136"/>
    </source>
</evidence>
<evidence type="ECO:0000256" key="11">
    <source>
        <dbReference type="ARBA" id="ARBA00023180"/>
    </source>
</evidence>
<dbReference type="SUPFAM" id="SSF52058">
    <property type="entry name" value="L domain-like"/>
    <property type="match status" value="3"/>
</dbReference>
<evidence type="ECO:0000313" key="17">
    <source>
        <dbReference type="Proteomes" id="UP001187192"/>
    </source>
</evidence>
<dbReference type="PANTHER" id="PTHR48063">
    <property type="entry name" value="LRR RECEPTOR-LIKE KINASE"/>
    <property type="match status" value="1"/>
</dbReference>
<dbReference type="FunFam" id="3.80.10.10:FF:000095">
    <property type="entry name" value="LRR receptor-like serine/threonine-protein kinase GSO1"/>
    <property type="match status" value="1"/>
</dbReference>
<dbReference type="InterPro" id="IPR013210">
    <property type="entry name" value="LRR_N_plant-typ"/>
</dbReference>
<dbReference type="InterPro" id="IPR001611">
    <property type="entry name" value="Leu-rich_rpt"/>
</dbReference>
<dbReference type="GO" id="GO:0005886">
    <property type="term" value="C:plasma membrane"/>
    <property type="evidence" value="ECO:0007669"/>
    <property type="project" value="UniProtKB-SubCell"/>
</dbReference>
<dbReference type="Gene3D" id="3.80.10.10">
    <property type="entry name" value="Ribonuclease Inhibitor"/>
    <property type="match status" value="4"/>
</dbReference>
<feature type="signal peptide" evidence="13">
    <location>
        <begin position="1"/>
        <end position="24"/>
    </location>
</feature>
<evidence type="ECO:0000256" key="12">
    <source>
        <dbReference type="SAM" id="Phobius"/>
    </source>
</evidence>
<keyword evidence="7" id="KW-0677">Repeat</keyword>
<dbReference type="PRINTS" id="PR00019">
    <property type="entry name" value="LEURICHRPT"/>
</dbReference>
<dbReference type="Proteomes" id="UP001187192">
    <property type="component" value="Unassembled WGS sequence"/>
</dbReference>
<evidence type="ECO:0000256" key="3">
    <source>
        <dbReference type="ARBA" id="ARBA00022475"/>
    </source>
</evidence>
<dbReference type="PANTHER" id="PTHR48063:SF101">
    <property type="entry name" value="LRR RECEPTOR-LIKE SERINE_THREONINE-PROTEIN KINASE FLS2"/>
    <property type="match status" value="1"/>
</dbReference>
<dbReference type="Pfam" id="PF23598">
    <property type="entry name" value="LRR_14"/>
    <property type="match status" value="1"/>
</dbReference>
<dbReference type="Pfam" id="PF08263">
    <property type="entry name" value="LRRNT_2"/>
    <property type="match status" value="1"/>
</dbReference>
<keyword evidence="8 12" id="KW-1133">Transmembrane helix</keyword>
<feature type="domain" description="Leucine-rich repeat-containing N-terminal plant-type" evidence="14">
    <location>
        <begin position="38"/>
        <end position="81"/>
    </location>
</feature>
<keyword evidence="6 13" id="KW-0732">Signal</keyword>
<accession>A0AA88EJ04</accession>
<sequence>MMSRSVPQIIVFLTLLIYSTGSLGSSLGVGEPRIRCKDAERQALLRIKDDLCDSTDGTFLPSWGNEEDKRECCEWSGISCDNKTGHVIKLDLSKEDASLSIGNLSSALVELQHLNYLDLSGTYKDGNFIPSFIGRLTKLRYLDLSSSSLEGDVPPQLGNLSNLQYLDLRGNSQLKIKSLKSISHLSSLRLLDLGSTNMSMAHDWVHVVNNLPHLTNLSLSYSELPDTVPQSLSFVNSSKFLAVLDLSENLLSASVFLWLFNYSGSLVHLDLHNSLSKTSIPEAFGNLVALESLYLSGNKFEGSIPHSFGNMNSLTYLDLKGAEIYYGPRSSGLGGPIPKSFGNMTALAYLDLSNNQLEGSIPEGFGNMTFLQYLDLSSNMLSGEIPKSIWKICTLQQLLAFDNSLSGQLQFAESSTRCAHFPLEILHLEMNRIGGSLPNFTMYPSLKELLLFSNRLTGNVSKSLGQLSKLEVLQISDNFMADLISEAHFSKLFNLTHLDFSSNSHIVFNISNDWIPPFQLEDIELGGCKLGPHFPKWFLTRNSIQTLNLSNSGIADPIPDTLWSHFDMSATLDLSNNKIRGTIQDNEGFIASPIYTVDLSSNQLEGPVPAFLLQSISVNLFKNQFSDINALCTQSPYLSNLVFLDVSYNQLSGELPDCWSRAVLLRVLILGNNKLSGKIPSSIGFLTSIGILHLNNNNLTAELPLSLKNCTKLVIFDVGENKLLGPVPTWIRRSLSKLVVLSLRSNNFTGSMPSDLCRLVQLQLLDLSSNNLSGNIPNCLGNITALKAIGGTDSAFREPYIEGSSGWSDVPIGYYQENLFLVWKGALLAFKNLGLLKNIDLSSNRLSGDIPREITQLIGLVSLNLSRNNLSGQIPQEIGQLKSLDALDLSNNHLLGRIPSSLSQIDRLNTLDLSNNNLSGKIPSGIQLQTRDPVAYLGNPELCGAPLAKKCPGEEKPTVSGATEDHADDQEKDEFITRGFYISAAVGFIVAFWGFYLTLIFNKSWRYRYFKSLNNAGDWLYVTVAVHKAKLLRIIKS</sequence>
<dbReference type="InterPro" id="IPR046956">
    <property type="entry name" value="RLP23-like"/>
</dbReference>
<comment type="subcellular location">
    <subcellularLocation>
        <location evidence="1">Cell membrane</location>
        <topology evidence="1">Single-pass type I membrane protein</topology>
    </subcellularLocation>
</comment>
<feature type="transmembrane region" description="Helical" evidence="12">
    <location>
        <begin position="980"/>
        <end position="1001"/>
    </location>
</feature>
<evidence type="ECO:0000256" key="8">
    <source>
        <dbReference type="ARBA" id="ARBA00022989"/>
    </source>
</evidence>
<evidence type="ECO:0000256" key="1">
    <source>
        <dbReference type="ARBA" id="ARBA00004251"/>
    </source>
</evidence>
<keyword evidence="11" id="KW-0325">Glycoprotein</keyword>
<dbReference type="Pfam" id="PF00560">
    <property type="entry name" value="LRR_1"/>
    <property type="match status" value="8"/>
</dbReference>
<evidence type="ECO:0008006" key="18">
    <source>
        <dbReference type="Google" id="ProtNLM"/>
    </source>
</evidence>
<dbReference type="EMBL" id="BTGU01000908">
    <property type="protein sequence ID" value="GMN69689.1"/>
    <property type="molecule type" value="Genomic_DNA"/>
</dbReference>
<feature type="chain" id="PRO_5041688023" description="Leucine-rich repeat-containing N-terminal plant-type domain-containing protein" evidence="13">
    <location>
        <begin position="25"/>
        <end position="1037"/>
    </location>
</feature>
<feature type="domain" description="Disease resistance R13L4/SHOC-2-like LRR" evidence="15">
    <location>
        <begin position="100"/>
        <end position="221"/>
    </location>
</feature>
<comment type="caution">
    <text evidence="16">The sequence shown here is derived from an EMBL/GenBank/DDBJ whole genome shotgun (WGS) entry which is preliminary data.</text>
</comment>
<name>A0AA88EJ04_FICCA</name>
<evidence type="ECO:0000256" key="13">
    <source>
        <dbReference type="SAM" id="SignalP"/>
    </source>
</evidence>
<keyword evidence="17" id="KW-1185">Reference proteome</keyword>
<proteinExistence type="inferred from homology"/>
<dbReference type="FunFam" id="3.80.10.10:FF:000041">
    <property type="entry name" value="LRR receptor-like serine/threonine-protein kinase ERECTA"/>
    <property type="match status" value="1"/>
</dbReference>
<evidence type="ECO:0000256" key="7">
    <source>
        <dbReference type="ARBA" id="ARBA00022737"/>
    </source>
</evidence>
<evidence type="ECO:0000259" key="15">
    <source>
        <dbReference type="Pfam" id="PF23598"/>
    </source>
</evidence>
<keyword evidence="4" id="KW-0433">Leucine-rich repeat</keyword>
<evidence type="ECO:0000259" key="14">
    <source>
        <dbReference type="Pfam" id="PF08263"/>
    </source>
</evidence>
<evidence type="ECO:0000256" key="10">
    <source>
        <dbReference type="ARBA" id="ARBA00023170"/>
    </source>
</evidence>
<gene>
    <name evidence="16" type="ORF">TIFTF001_038735</name>
</gene>
<dbReference type="InterPro" id="IPR032675">
    <property type="entry name" value="LRR_dom_sf"/>
</dbReference>
<evidence type="ECO:0000256" key="4">
    <source>
        <dbReference type="ARBA" id="ARBA00022614"/>
    </source>
</evidence>
<protein>
    <recommendedName>
        <fullName evidence="18">Leucine-rich repeat-containing N-terminal plant-type domain-containing protein</fullName>
    </recommendedName>
</protein>
<dbReference type="InterPro" id="IPR055414">
    <property type="entry name" value="LRR_R13L4/SHOC2-like"/>
</dbReference>
<comment type="similarity">
    <text evidence="2">Belongs to the RLP family.</text>
</comment>
<evidence type="ECO:0000256" key="5">
    <source>
        <dbReference type="ARBA" id="ARBA00022692"/>
    </source>
</evidence>
<dbReference type="FunFam" id="3.80.10.10:FF:000111">
    <property type="entry name" value="LRR receptor-like serine/threonine-protein kinase ERECTA"/>
    <property type="match status" value="1"/>
</dbReference>
<organism evidence="16 17">
    <name type="scientific">Ficus carica</name>
    <name type="common">Common fig</name>
    <dbReference type="NCBI Taxonomy" id="3494"/>
    <lineage>
        <taxon>Eukaryota</taxon>
        <taxon>Viridiplantae</taxon>
        <taxon>Streptophyta</taxon>
        <taxon>Embryophyta</taxon>
        <taxon>Tracheophyta</taxon>
        <taxon>Spermatophyta</taxon>
        <taxon>Magnoliopsida</taxon>
        <taxon>eudicotyledons</taxon>
        <taxon>Gunneridae</taxon>
        <taxon>Pentapetalae</taxon>
        <taxon>rosids</taxon>
        <taxon>fabids</taxon>
        <taxon>Rosales</taxon>
        <taxon>Moraceae</taxon>
        <taxon>Ficeae</taxon>
        <taxon>Ficus</taxon>
    </lineage>
</organism>
<evidence type="ECO:0000256" key="2">
    <source>
        <dbReference type="ARBA" id="ARBA00009592"/>
    </source>
</evidence>
<keyword evidence="3" id="KW-1003">Cell membrane</keyword>
<reference evidence="16" key="1">
    <citation type="submission" date="2023-07" db="EMBL/GenBank/DDBJ databases">
        <title>draft genome sequence of fig (Ficus carica).</title>
        <authorList>
            <person name="Takahashi T."/>
            <person name="Nishimura K."/>
        </authorList>
    </citation>
    <scope>NUCLEOTIDE SEQUENCE</scope>
</reference>
<evidence type="ECO:0000256" key="6">
    <source>
        <dbReference type="ARBA" id="ARBA00022729"/>
    </source>
</evidence>
<dbReference type="SMART" id="SM00369">
    <property type="entry name" value="LRR_TYP"/>
    <property type="match status" value="10"/>
</dbReference>
<dbReference type="PROSITE" id="PS51450">
    <property type="entry name" value="LRR"/>
    <property type="match status" value="1"/>
</dbReference>
<dbReference type="InterPro" id="IPR003591">
    <property type="entry name" value="Leu-rich_rpt_typical-subtyp"/>
</dbReference>
<evidence type="ECO:0000313" key="16">
    <source>
        <dbReference type="EMBL" id="GMN69689.1"/>
    </source>
</evidence>
<dbReference type="Pfam" id="PF13855">
    <property type="entry name" value="LRR_8"/>
    <property type="match status" value="2"/>
</dbReference>